<keyword evidence="2" id="KW-0723">Serine/threonine-protein kinase</keyword>
<keyword evidence="6 17" id="KW-0732">Signal</keyword>
<dbReference type="PROSITE" id="PS01187">
    <property type="entry name" value="EGF_CA"/>
    <property type="match status" value="1"/>
</dbReference>
<dbReference type="InterPro" id="IPR011009">
    <property type="entry name" value="Kinase-like_dom_sf"/>
</dbReference>
<evidence type="ECO:0000256" key="5">
    <source>
        <dbReference type="ARBA" id="ARBA00022692"/>
    </source>
</evidence>
<dbReference type="PANTHER" id="PTHR27005:SF280">
    <property type="entry name" value="WALL-ASSOCIATED RECEPTOR KINASE-LIKE 8"/>
    <property type="match status" value="1"/>
</dbReference>
<keyword evidence="4" id="KW-0808">Transferase</keyword>
<dbReference type="CDD" id="cd14066">
    <property type="entry name" value="STKc_IRAK"/>
    <property type="match status" value="1"/>
</dbReference>
<dbReference type="PROSITE" id="PS00108">
    <property type="entry name" value="PROTEIN_KINASE_ST"/>
    <property type="match status" value="1"/>
</dbReference>
<evidence type="ECO:0000256" key="2">
    <source>
        <dbReference type="ARBA" id="ARBA00022527"/>
    </source>
</evidence>
<dbReference type="PROSITE" id="PS50011">
    <property type="entry name" value="PROTEIN_KINASE_DOM"/>
    <property type="match status" value="1"/>
</dbReference>
<dbReference type="GO" id="GO:0016020">
    <property type="term" value="C:membrane"/>
    <property type="evidence" value="ECO:0007669"/>
    <property type="project" value="UniProtKB-SubCell"/>
</dbReference>
<gene>
    <name evidence="19" type="ORF">ACJRO7_002066</name>
</gene>
<evidence type="ECO:0000259" key="18">
    <source>
        <dbReference type="PROSITE" id="PS50011"/>
    </source>
</evidence>
<feature type="transmembrane region" description="Helical" evidence="16">
    <location>
        <begin position="365"/>
        <end position="386"/>
    </location>
</feature>
<keyword evidence="7" id="KW-0547">Nucleotide-binding</keyword>
<keyword evidence="3" id="KW-0597">Phosphoprotein</keyword>
<dbReference type="FunFam" id="1.10.510.10:FF:000084">
    <property type="entry name" value="Wall-associated receptor kinase 2"/>
    <property type="match status" value="1"/>
</dbReference>
<dbReference type="InterPro" id="IPR008271">
    <property type="entry name" value="Ser/Thr_kinase_AS"/>
</dbReference>
<evidence type="ECO:0000256" key="17">
    <source>
        <dbReference type="SAM" id="SignalP"/>
    </source>
</evidence>
<dbReference type="FunFam" id="3.30.200.20:FF:000043">
    <property type="entry name" value="Wall-associated receptor kinase 2"/>
    <property type="match status" value="1"/>
</dbReference>
<keyword evidence="13" id="KW-0325">Glycoprotein</keyword>
<dbReference type="InterPro" id="IPR025287">
    <property type="entry name" value="WAK_GUB"/>
</dbReference>
<feature type="signal peptide" evidence="17">
    <location>
        <begin position="1"/>
        <end position="31"/>
    </location>
</feature>
<keyword evidence="10 16" id="KW-1133">Transmembrane helix</keyword>
<evidence type="ECO:0000256" key="14">
    <source>
        <dbReference type="ARBA" id="ARBA00047558"/>
    </source>
</evidence>
<dbReference type="Gene3D" id="3.30.200.20">
    <property type="entry name" value="Phosphorylase Kinase, domain 1"/>
    <property type="match status" value="1"/>
</dbReference>
<feature type="domain" description="Protein kinase" evidence="18">
    <location>
        <begin position="440"/>
        <end position="713"/>
    </location>
</feature>
<dbReference type="InterPro" id="IPR000719">
    <property type="entry name" value="Prot_kinase_dom"/>
</dbReference>
<comment type="caution">
    <text evidence="19">The sequence shown here is derived from an EMBL/GenBank/DDBJ whole genome shotgun (WGS) entry which is preliminary data.</text>
</comment>
<dbReference type="Pfam" id="PF13947">
    <property type="entry name" value="GUB_WAK_bind"/>
    <property type="match status" value="1"/>
</dbReference>
<keyword evidence="11 16" id="KW-0472">Membrane</keyword>
<evidence type="ECO:0000256" key="7">
    <source>
        <dbReference type="ARBA" id="ARBA00022741"/>
    </source>
</evidence>
<organism evidence="19 20">
    <name type="scientific">Eucalyptus globulus</name>
    <name type="common">Tasmanian blue gum</name>
    <dbReference type="NCBI Taxonomy" id="34317"/>
    <lineage>
        <taxon>Eukaryota</taxon>
        <taxon>Viridiplantae</taxon>
        <taxon>Streptophyta</taxon>
        <taxon>Embryophyta</taxon>
        <taxon>Tracheophyta</taxon>
        <taxon>Spermatophyta</taxon>
        <taxon>Magnoliopsida</taxon>
        <taxon>eudicotyledons</taxon>
        <taxon>Gunneridae</taxon>
        <taxon>Pentapetalae</taxon>
        <taxon>rosids</taxon>
        <taxon>malvids</taxon>
        <taxon>Myrtales</taxon>
        <taxon>Myrtaceae</taxon>
        <taxon>Myrtoideae</taxon>
        <taxon>Eucalypteae</taxon>
        <taxon>Eucalyptus</taxon>
    </lineage>
</organism>
<dbReference type="InterPro" id="IPR013695">
    <property type="entry name" value="WAK"/>
</dbReference>
<evidence type="ECO:0000256" key="6">
    <source>
        <dbReference type="ARBA" id="ARBA00022729"/>
    </source>
</evidence>
<dbReference type="InterPro" id="IPR045274">
    <property type="entry name" value="WAK-like"/>
</dbReference>
<comment type="catalytic activity">
    <reaction evidence="14">
        <text>L-seryl-[protein] + ATP = O-phospho-L-seryl-[protein] + ADP + H(+)</text>
        <dbReference type="Rhea" id="RHEA:17989"/>
        <dbReference type="Rhea" id="RHEA-COMP:9863"/>
        <dbReference type="Rhea" id="RHEA-COMP:11604"/>
        <dbReference type="ChEBI" id="CHEBI:15378"/>
        <dbReference type="ChEBI" id="CHEBI:29999"/>
        <dbReference type="ChEBI" id="CHEBI:30616"/>
        <dbReference type="ChEBI" id="CHEBI:83421"/>
        <dbReference type="ChEBI" id="CHEBI:456216"/>
    </reaction>
</comment>
<dbReference type="GO" id="GO:0005524">
    <property type="term" value="F:ATP binding"/>
    <property type="evidence" value="ECO:0007669"/>
    <property type="project" value="UniProtKB-KW"/>
</dbReference>
<evidence type="ECO:0000256" key="4">
    <source>
        <dbReference type="ARBA" id="ARBA00022679"/>
    </source>
</evidence>
<dbReference type="Proteomes" id="UP001634007">
    <property type="component" value="Unassembled WGS sequence"/>
</dbReference>
<reference evidence="19 20" key="1">
    <citation type="submission" date="2024-11" db="EMBL/GenBank/DDBJ databases">
        <title>Chromosome-level genome assembly of Eucalyptus globulus Labill. provides insights into its genome evolution.</title>
        <authorList>
            <person name="Li X."/>
        </authorList>
    </citation>
    <scope>NUCLEOTIDE SEQUENCE [LARGE SCALE GENOMIC DNA]</scope>
    <source>
        <strain evidence="19">CL2024</strain>
        <tissue evidence="19">Fresh tender leaves</tissue>
    </source>
</reference>
<evidence type="ECO:0000256" key="8">
    <source>
        <dbReference type="ARBA" id="ARBA00022777"/>
    </source>
</evidence>
<evidence type="ECO:0000256" key="11">
    <source>
        <dbReference type="ARBA" id="ARBA00023136"/>
    </source>
</evidence>
<dbReference type="InterPro" id="IPR018097">
    <property type="entry name" value="EGF_Ca-bd_CS"/>
</dbReference>
<evidence type="ECO:0000256" key="10">
    <source>
        <dbReference type="ARBA" id="ARBA00022989"/>
    </source>
</evidence>
<evidence type="ECO:0000256" key="12">
    <source>
        <dbReference type="ARBA" id="ARBA00023157"/>
    </source>
</evidence>
<name>A0ABD3LTY8_EUCGL</name>
<comment type="subcellular location">
    <subcellularLocation>
        <location evidence="1">Membrane</location>
        <topology evidence="1">Single-pass type I membrane protein</topology>
    </subcellularLocation>
</comment>
<proteinExistence type="predicted"/>
<evidence type="ECO:0000256" key="13">
    <source>
        <dbReference type="ARBA" id="ARBA00023180"/>
    </source>
</evidence>
<evidence type="ECO:0000313" key="20">
    <source>
        <dbReference type="Proteomes" id="UP001634007"/>
    </source>
</evidence>
<evidence type="ECO:0000256" key="9">
    <source>
        <dbReference type="ARBA" id="ARBA00022840"/>
    </source>
</evidence>
<keyword evidence="9" id="KW-0067">ATP-binding</keyword>
<dbReference type="SUPFAM" id="SSF56112">
    <property type="entry name" value="Protein kinase-like (PK-like)"/>
    <property type="match status" value="1"/>
</dbReference>
<dbReference type="SMART" id="SM00220">
    <property type="entry name" value="S_TKc"/>
    <property type="match status" value="1"/>
</dbReference>
<dbReference type="Gene3D" id="1.10.510.10">
    <property type="entry name" value="Transferase(Phosphotransferase) domain 1"/>
    <property type="match status" value="1"/>
</dbReference>
<comment type="catalytic activity">
    <reaction evidence="15">
        <text>L-threonyl-[protein] + ATP = O-phospho-L-threonyl-[protein] + ADP + H(+)</text>
        <dbReference type="Rhea" id="RHEA:46608"/>
        <dbReference type="Rhea" id="RHEA-COMP:11060"/>
        <dbReference type="Rhea" id="RHEA-COMP:11605"/>
        <dbReference type="ChEBI" id="CHEBI:15378"/>
        <dbReference type="ChEBI" id="CHEBI:30013"/>
        <dbReference type="ChEBI" id="CHEBI:30616"/>
        <dbReference type="ChEBI" id="CHEBI:61977"/>
        <dbReference type="ChEBI" id="CHEBI:456216"/>
    </reaction>
</comment>
<keyword evidence="20" id="KW-1185">Reference proteome</keyword>
<evidence type="ECO:0000256" key="15">
    <source>
        <dbReference type="ARBA" id="ARBA00047951"/>
    </source>
</evidence>
<keyword evidence="5 16" id="KW-0812">Transmembrane</keyword>
<accession>A0ABD3LTY8</accession>
<dbReference type="CDD" id="cd00054">
    <property type="entry name" value="EGF_CA"/>
    <property type="match status" value="1"/>
</dbReference>
<evidence type="ECO:0000256" key="1">
    <source>
        <dbReference type="ARBA" id="ARBA00004479"/>
    </source>
</evidence>
<keyword evidence="12" id="KW-1015">Disulfide bond</keyword>
<dbReference type="EMBL" id="JBJKBG010000001">
    <property type="protein sequence ID" value="KAL3754918.1"/>
    <property type="molecule type" value="Genomic_DNA"/>
</dbReference>
<evidence type="ECO:0000256" key="3">
    <source>
        <dbReference type="ARBA" id="ARBA00022553"/>
    </source>
</evidence>
<keyword evidence="8" id="KW-0418">Kinase</keyword>
<protein>
    <recommendedName>
        <fullName evidence="18">Protein kinase domain-containing protein</fullName>
    </recommendedName>
</protein>
<feature type="chain" id="PRO_5044750356" description="Protein kinase domain-containing protein" evidence="17">
    <location>
        <begin position="32"/>
        <end position="768"/>
    </location>
</feature>
<evidence type="ECO:0000313" key="19">
    <source>
        <dbReference type="EMBL" id="KAL3754918.1"/>
    </source>
</evidence>
<dbReference type="AlphaFoldDB" id="A0ABD3LTY8"/>
<dbReference type="InterPro" id="IPR001245">
    <property type="entry name" value="Ser-Thr/Tyr_kinase_cat_dom"/>
</dbReference>
<dbReference type="Gene3D" id="2.10.25.10">
    <property type="entry name" value="Laminin"/>
    <property type="match status" value="1"/>
</dbReference>
<sequence>MMMITMILRMAFKLVALYCFLFLLPLIAAAAASDEIVDPPPPVALPNCTATCGNLTVPYPFGIGSGCFLDELYEIECHRGGNSTPVATLKNLMNVTVLNISLPVPDNSGGPGGFIEVSQPVFYSEQNLPNCTGRAVSGNIPTSLNLTGSSFMYSQTKNVFVSGGCNNLASMFNPSMISAVVGCRSTCANTGNVSQDDCSNGIGCCMNTIPFGLQAYSVDFRTENGSPTGTDGSCRYAFLVDQSGYEFRSNMTDTRSLPSHVPVALEWGISDEIFVQMPISDGDYQSNLLKPSYWCSHYDNFYFGSDNPRPYMQCRCRSGFAGNPYITDGCKDINECLIRNATYCPGKCVNRPGSYDCVDNNNNGAIIGVGSGLGAVFFLGLLWWFYKFIKRRHEIKLKEKFFKRNGGFLLQQQLSYDEGSHMEKSKLFTSKELDKATDHFNENRILGQGGQGTVYKGMLTDGRIVAVKRSRIVDEGQVEQFVNEVMILSQINHRNIVKLLGCCLETEVPLLVYEFISNGTLYQHLHNPIEEFPMSWERRMRIATEVAGALSYLHFTAAIPIYHRDVKSSNILLDDQYRAKVADFGTSRSIAIDQTHLTTMVKGTIGYLDPEYFQTCQFTDKSDVYSFGVVLVELLTGQKPISAMRGEDGRSLAVYFIESMEENRLLDIVDAGLVKQSQEEEILGVANLAKRCLNSNGRNRPTMKEVAMELERIRAQHVNPSTLEQNHHPIDHVRTRSIRAWHDFSMPVRSETQTTSSEFQLLIHSLER</sequence>
<dbReference type="Pfam" id="PF08488">
    <property type="entry name" value="WAK"/>
    <property type="match status" value="1"/>
</dbReference>
<evidence type="ECO:0000256" key="16">
    <source>
        <dbReference type="SAM" id="Phobius"/>
    </source>
</evidence>
<dbReference type="GO" id="GO:0004674">
    <property type="term" value="F:protein serine/threonine kinase activity"/>
    <property type="evidence" value="ECO:0007669"/>
    <property type="project" value="UniProtKB-KW"/>
</dbReference>
<dbReference type="PANTHER" id="PTHR27005">
    <property type="entry name" value="WALL-ASSOCIATED RECEPTOR KINASE-LIKE 21"/>
    <property type="match status" value="1"/>
</dbReference>
<dbReference type="Pfam" id="PF07714">
    <property type="entry name" value="PK_Tyr_Ser-Thr"/>
    <property type="match status" value="1"/>
</dbReference>